<dbReference type="NCBIfam" id="TIGR00067">
    <property type="entry name" value="glut_race"/>
    <property type="match status" value="1"/>
</dbReference>
<keyword evidence="3 7" id="KW-0133">Cell shape</keyword>
<dbReference type="Pfam" id="PF01177">
    <property type="entry name" value="Asp_Glu_race"/>
    <property type="match status" value="1"/>
</dbReference>
<comment type="caution">
    <text evidence="7">Lacks conserved residue(s) required for the propagation of feature annotation.</text>
</comment>
<proteinExistence type="inferred from homology"/>
<reference evidence="8 9" key="1">
    <citation type="submission" date="2018-06" db="EMBL/GenBank/DDBJ databases">
        <authorList>
            <consortium name="Pathogen Informatics"/>
            <person name="Doyle S."/>
        </authorList>
    </citation>
    <scope>NUCLEOTIDE SEQUENCE [LARGE SCALE GENOMIC DNA]</scope>
    <source>
        <strain evidence="8 9">NCTC12112</strain>
    </source>
</reference>
<dbReference type="InterPro" id="IPR004391">
    <property type="entry name" value="Glu_race"/>
</dbReference>
<feature type="active site" description="Proton donor/acceptor" evidence="7">
    <location>
        <position position="74"/>
    </location>
</feature>
<comment type="pathway">
    <text evidence="7">Cell wall biogenesis; peptidoglycan biosynthesis.</text>
</comment>
<evidence type="ECO:0000256" key="5">
    <source>
        <dbReference type="ARBA" id="ARBA00023235"/>
    </source>
</evidence>
<dbReference type="GO" id="GO:0071555">
    <property type="term" value="P:cell wall organization"/>
    <property type="evidence" value="ECO:0007669"/>
    <property type="project" value="UniProtKB-KW"/>
</dbReference>
<organism evidence="8 9">
    <name type="scientific">Fusobacterium ulcerans</name>
    <dbReference type="NCBI Taxonomy" id="861"/>
    <lineage>
        <taxon>Bacteria</taxon>
        <taxon>Fusobacteriati</taxon>
        <taxon>Fusobacteriota</taxon>
        <taxon>Fusobacteriia</taxon>
        <taxon>Fusobacteriales</taxon>
        <taxon>Fusobacteriaceae</taxon>
        <taxon>Fusobacterium</taxon>
    </lineage>
</organism>
<dbReference type="HAMAP" id="MF_00258">
    <property type="entry name" value="Glu_racemase"/>
    <property type="match status" value="1"/>
</dbReference>
<evidence type="ECO:0000256" key="2">
    <source>
        <dbReference type="ARBA" id="ARBA00013090"/>
    </source>
</evidence>
<gene>
    <name evidence="8" type="primary">racE_2</name>
    <name evidence="7" type="synonym">murI</name>
    <name evidence="8" type="ORF">NCTC12112_01967</name>
</gene>
<evidence type="ECO:0000313" key="9">
    <source>
        <dbReference type="Proteomes" id="UP000249008"/>
    </source>
</evidence>
<feature type="binding site" evidence="7">
    <location>
        <begin position="11"/>
        <end position="12"/>
    </location>
    <ligand>
        <name>substrate</name>
    </ligand>
</feature>
<evidence type="ECO:0000256" key="6">
    <source>
        <dbReference type="ARBA" id="ARBA00023316"/>
    </source>
</evidence>
<protein>
    <recommendedName>
        <fullName evidence="2 7">Glutamate racemase</fullName>
        <ecNumber evidence="2 7">5.1.1.3</ecNumber>
    </recommendedName>
</protein>
<comment type="similarity">
    <text evidence="7">Belongs to the aspartate/glutamate racemases family.</text>
</comment>
<dbReference type="AlphaFoldDB" id="A0AAX1TMP6"/>
<comment type="catalytic activity">
    <reaction evidence="1 7">
        <text>L-glutamate = D-glutamate</text>
        <dbReference type="Rhea" id="RHEA:12813"/>
        <dbReference type="ChEBI" id="CHEBI:29985"/>
        <dbReference type="ChEBI" id="CHEBI:29986"/>
        <dbReference type="EC" id="5.1.1.3"/>
    </reaction>
</comment>
<evidence type="ECO:0000256" key="1">
    <source>
        <dbReference type="ARBA" id="ARBA00001602"/>
    </source>
</evidence>
<dbReference type="Proteomes" id="UP000249008">
    <property type="component" value="Chromosome 1"/>
</dbReference>
<feature type="binding site" evidence="7">
    <location>
        <begin position="43"/>
        <end position="44"/>
    </location>
    <ligand>
        <name>substrate</name>
    </ligand>
</feature>
<dbReference type="PANTHER" id="PTHR21198:SF2">
    <property type="entry name" value="GLUTAMATE RACEMASE"/>
    <property type="match status" value="1"/>
</dbReference>
<dbReference type="GO" id="GO:0009252">
    <property type="term" value="P:peptidoglycan biosynthetic process"/>
    <property type="evidence" value="ECO:0007669"/>
    <property type="project" value="UniProtKB-UniRule"/>
</dbReference>
<feature type="binding site" evidence="7">
    <location>
        <begin position="185"/>
        <end position="186"/>
    </location>
    <ligand>
        <name>substrate</name>
    </ligand>
</feature>
<dbReference type="GO" id="GO:0008881">
    <property type="term" value="F:glutamate racemase activity"/>
    <property type="evidence" value="ECO:0007669"/>
    <property type="project" value="UniProtKB-UniRule"/>
</dbReference>
<dbReference type="GO" id="GO:0008360">
    <property type="term" value="P:regulation of cell shape"/>
    <property type="evidence" value="ECO:0007669"/>
    <property type="project" value="UniProtKB-KW"/>
</dbReference>
<keyword evidence="6 7" id="KW-0961">Cell wall biogenesis/degradation</keyword>
<dbReference type="InterPro" id="IPR015942">
    <property type="entry name" value="Asp/Glu/hydantoin_racemase"/>
</dbReference>
<comment type="function">
    <text evidence="7">Provides the (R)-glutamate required for cell wall biosynthesis.</text>
</comment>
<dbReference type="Gene3D" id="3.40.50.1860">
    <property type="match status" value="2"/>
</dbReference>
<dbReference type="InterPro" id="IPR001920">
    <property type="entry name" value="Asp/Glu_race"/>
</dbReference>
<evidence type="ECO:0000256" key="3">
    <source>
        <dbReference type="ARBA" id="ARBA00022960"/>
    </source>
</evidence>
<dbReference type="RefSeq" id="WP_005982023.1">
    <property type="nucleotide sequence ID" value="NZ_BAABXY010000001.1"/>
</dbReference>
<name>A0AAX1TMP6_9FUSO</name>
<accession>A0AAX1TMP6</accession>
<evidence type="ECO:0000256" key="4">
    <source>
        <dbReference type="ARBA" id="ARBA00022984"/>
    </source>
</evidence>
<dbReference type="GeneID" id="78453265"/>
<keyword evidence="5 7" id="KW-0413">Isomerase</keyword>
<evidence type="ECO:0000256" key="7">
    <source>
        <dbReference type="HAMAP-Rule" id="MF_00258"/>
    </source>
</evidence>
<dbReference type="EC" id="5.1.1.3" evidence="2 7"/>
<sequence length="263" mass="29958">MNKESSIGIFDSGIGGLTILKKIRELLPRENIIYYGDWKNNPYSEKSKEDIQNLSAKIMDFLIRNNCKAVVIGCSIFSAASLDFLKAQYKIPIIGMIEGGVKSAILESKQKKIAVMGSAFTIKSNVYEKSIKEINPEITVYQISCKALCTMLEKGWENYSDRIEVLESYLCQIPDTADTLILGGTHYPFILNDIKKFFNKKIVDSSVESAIELFRILGQEDLLREGYKKGRIEFYINGDKEIFKDVAEKLFEKEEITNMFSLY</sequence>
<keyword evidence="4 7" id="KW-0573">Peptidoglycan synthesis</keyword>
<dbReference type="SUPFAM" id="SSF53681">
    <property type="entry name" value="Aspartate/glutamate racemase"/>
    <property type="match status" value="2"/>
</dbReference>
<evidence type="ECO:0000313" key="8">
    <source>
        <dbReference type="EMBL" id="SQJ06284.1"/>
    </source>
</evidence>
<dbReference type="EMBL" id="LS483487">
    <property type="protein sequence ID" value="SQJ06284.1"/>
    <property type="molecule type" value="Genomic_DNA"/>
</dbReference>
<dbReference type="KEGG" id="ful:C4N20_00480"/>
<dbReference type="PANTHER" id="PTHR21198">
    <property type="entry name" value="GLUTAMATE RACEMASE"/>
    <property type="match status" value="1"/>
</dbReference>